<keyword evidence="7" id="KW-1185">Reference proteome</keyword>
<dbReference type="InterPro" id="IPR000914">
    <property type="entry name" value="SBP_5_dom"/>
</dbReference>
<dbReference type="FunFam" id="3.10.105.10:FF:000001">
    <property type="entry name" value="Oligopeptide ABC transporter, oligopeptide-binding protein"/>
    <property type="match status" value="1"/>
</dbReference>
<dbReference type="InterPro" id="IPR030678">
    <property type="entry name" value="Peptide/Ni-bd"/>
</dbReference>
<comment type="subcellular location">
    <subcellularLocation>
        <location evidence="1">Cell envelope</location>
    </subcellularLocation>
</comment>
<dbReference type="EMBL" id="CP002873">
    <property type="protein sequence ID" value="AGA66536.1"/>
    <property type="molecule type" value="Genomic_DNA"/>
</dbReference>
<dbReference type="PANTHER" id="PTHR30290">
    <property type="entry name" value="PERIPLASMIC BINDING COMPONENT OF ABC TRANSPORTER"/>
    <property type="match status" value="1"/>
</dbReference>
<dbReference type="Gene3D" id="3.90.76.10">
    <property type="entry name" value="Dipeptide-binding Protein, Domain 1"/>
    <property type="match status" value="1"/>
</dbReference>
<dbReference type="Gene3D" id="3.10.105.10">
    <property type="entry name" value="Dipeptide-binding Protein, Domain 3"/>
    <property type="match status" value="1"/>
</dbReference>
<keyword evidence="4" id="KW-0732">Signal</keyword>
<dbReference type="PIRSF" id="PIRSF002741">
    <property type="entry name" value="MppA"/>
    <property type="match status" value="1"/>
</dbReference>
<evidence type="ECO:0000313" key="7">
    <source>
        <dbReference type="Proteomes" id="UP000010793"/>
    </source>
</evidence>
<dbReference type="PANTHER" id="PTHR30290:SF10">
    <property type="entry name" value="PERIPLASMIC OLIGOPEPTIDE-BINDING PROTEIN-RELATED"/>
    <property type="match status" value="1"/>
</dbReference>
<evidence type="ECO:0000313" key="6">
    <source>
        <dbReference type="EMBL" id="AGA66536.1"/>
    </source>
</evidence>
<evidence type="ECO:0000259" key="5">
    <source>
        <dbReference type="Pfam" id="PF00496"/>
    </source>
</evidence>
<dbReference type="FunFam" id="3.90.76.10:FF:000001">
    <property type="entry name" value="Oligopeptide ABC transporter substrate-binding protein"/>
    <property type="match status" value="1"/>
</dbReference>
<name>A0A3B6VKX0_BRAPL</name>
<sequence>MKKIILIVSFIFIYTISCAKQNSIVNEAISINMGPEPKTLDPTLNSLGSASCYILHAFEGLTKMDSNNTVQPGIAERWDISDDGLTYTFHLRTNALWSDGTNVKAKDFEYSWKRSVNPSVAAEYAYMMEIVQNAKEINEGTMDYNELAVKAIDDYTFEVTLANPSPYFLEFIASTGIFMPLREDIINTYGDEWTLKPETYIVNGAYTMTERLADEKIVFSANKNYYNPNEQVAKKINFVLMSEPNTAMSGIKSSSIHFSALEPPSSEIASLKADNLLVENNAIGTYFIELNITNNALRDKRVRQALSLAIDRNYLVLNVTKGGQTPAGAFIPPTVKGSNSTFRVENQEYINNKTYLANVEKAKRLMAEAGYPNGKDFPVLELKVSPGIYVLLGETIQQMWRDNLNVYIKLLQEEFPVTLQTLVDKNYEMARMGWTGDYNDPMTMLEIMLSYSGINHTGFSNADFDNLINIAKTSADNDVRMNAMKEAEAILMDEMPIIPLYYRTDLFMVNPILKNVVLSPLGRHKFNYCYIEVTKKTNR</sequence>
<dbReference type="Pfam" id="PF00496">
    <property type="entry name" value="SBP_bac_5"/>
    <property type="match status" value="1"/>
</dbReference>
<dbReference type="InterPro" id="IPR039424">
    <property type="entry name" value="SBP_5"/>
</dbReference>
<gene>
    <name evidence="6" type="ORF">BPP43_06490</name>
</gene>
<proteinExistence type="inferred from homology"/>
<dbReference type="KEGG" id="bpip:BPP43_06490"/>
<reference evidence="6 7" key="1">
    <citation type="journal article" date="2013" name="Genome Announc.">
        <title>Complete Genome Sequence of the Porcine Strain Brachyspira pilosicoli P43/6/78(T.).</title>
        <authorList>
            <person name="Lin C."/>
            <person name="den Bakker H.C."/>
            <person name="Suzuki H."/>
            <person name="Lefebure T."/>
            <person name="Ponnala L."/>
            <person name="Sun Q."/>
            <person name="Stanhope M.J."/>
            <person name="Wiedmann M."/>
            <person name="Duhamel G.E."/>
        </authorList>
    </citation>
    <scope>NUCLEOTIDE SEQUENCE [LARGE SCALE GENOMIC DNA]</scope>
    <source>
        <strain evidence="6 7">P43/6/78</strain>
    </source>
</reference>
<evidence type="ECO:0000256" key="2">
    <source>
        <dbReference type="ARBA" id="ARBA00005695"/>
    </source>
</evidence>
<keyword evidence="3" id="KW-0813">Transport</keyword>
<protein>
    <submittedName>
        <fullName evidence="6">Family 5 extracellular solute-binding protein</fullName>
    </submittedName>
</protein>
<evidence type="ECO:0000256" key="1">
    <source>
        <dbReference type="ARBA" id="ARBA00004196"/>
    </source>
</evidence>
<dbReference type="GO" id="GO:0043190">
    <property type="term" value="C:ATP-binding cassette (ABC) transporter complex"/>
    <property type="evidence" value="ECO:0007669"/>
    <property type="project" value="InterPro"/>
</dbReference>
<dbReference type="GO" id="GO:1904680">
    <property type="term" value="F:peptide transmembrane transporter activity"/>
    <property type="evidence" value="ECO:0007669"/>
    <property type="project" value="TreeGrafter"/>
</dbReference>
<organism evidence="6 7">
    <name type="scientific">Brachyspira pilosicoli P43/6/78</name>
    <dbReference type="NCBI Taxonomy" id="1042417"/>
    <lineage>
        <taxon>Bacteria</taxon>
        <taxon>Pseudomonadati</taxon>
        <taxon>Spirochaetota</taxon>
        <taxon>Spirochaetia</taxon>
        <taxon>Brachyspirales</taxon>
        <taxon>Brachyspiraceae</taxon>
        <taxon>Brachyspira</taxon>
    </lineage>
</organism>
<dbReference type="AlphaFoldDB" id="A0A3B6VKX0"/>
<feature type="domain" description="Solute-binding protein family 5" evidence="5">
    <location>
        <begin position="69"/>
        <end position="454"/>
    </location>
</feature>
<dbReference type="Gene3D" id="3.40.190.10">
    <property type="entry name" value="Periplasmic binding protein-like II"/>
    <property type="match status" value="1"/>
</dbReference>
<dbReference type="RefSeq" id="WP_015274461.1">
    <property type="nucleotide sequence ID" value="NC_019908.1"/>
</dbReference>
<dbReference type="SUPFAM" id="SSF53850">
    <property type="entry name" value="Periplasmic binding protein-like II"/>
    <property type="match status" value="1"/>
</dbReference>
<evidence type="ECO:0000256" key="4">
    <source>
        <dbReference type="ARBA" id="ARBA00022729"/>
    </source>
</evidence>
<dbReference type="CDD" id="cd08504">
    <property type="entry name" value="PBP2_OppA"/>
    <property type="match status" value="1"/>
</dbReference>
<accession>A0A3B6VKX0</accession>
<comment type="similarity">
    <text evidence="2">Belongs to the bacterial solute-binding protein 5 family.</text>
</comment>
<dbReference type="GO" id="GO:0030288">
    <property type="term" value="C:outer membrane-bounded periplasmic space"/>
    <property type="evidence" value="ECO:0007669"/>
    <property type="project" value="UniProtKB-ARBA"/>
</dbReference>
<dbReference type="GO" id="GO:0015833">
    <property type="term" value="P:peptide transport"/>
    <property type="evidence" value="ECO:0007669"/>
    <property type="project" value="TreeGrafter"/>
</dbReference>
<evidence type="ECO:0000256" key="3">
    <source>
        <dbReference type="ARBA" id="ARBA00022448"/>
    </source>
</evidence>
<dbReference type="Proteomes" id="UP000010793">
    <property type="component" value="Chromosome"/>
</dbReference>